<evidence type="ECO:0000256" key="1">
    <source>
        <dbReference type="SAM" id="MobiDB-lite"/>
    </source>
</evidence>
<feature type="region of interest" description="Disordered" evidence="1">
    <location>
        <begin position="128"/>
        <end position="182"/>
    </location>
</feature>
<accession>A0A426YEZ7</accession>
<gene>
    <name evidence="2" type="ORF">B296_00042893</name>
</gene>
<feature type="compositionally biased region" description="Basic residues" evidence="1">
    <location>
        <begin position="143"/>
        <end position="157"/>
    </location>
</feature>
<dbReference type="Proteomes" id="UP000287651">
    <property type="component" value="Unassembled WGS sequence"/>
</dbReference>
<protein>
    <submittedName>
        <fullName evidence="2">Uncharacterized protein</fullName>
    </submittedName>
</protein>
<reference evidence="2 3" key="1">
    <citation type="journal article" date="2014" name="Agronomy (Basel)">
        <title>A Draft Genome Sequence for Ensete ventricosum, the Drought-Tolerant Tree Against Hunger.</title>
        <authorList>
            <person name="Harrison J."/>
            <person name="Moore K.A."/>
            <person name="Paszkiewicz K."/>
            <person name="Jones T."/>
            <person name="Grant M."/>
            <person name="Ambacheew D."/>
            <person name="Muzemil S."/>
            <person name="Studholme D.J."/>
        </authorList>
    </citation>
    <scope>NUCLEOTIDE SEQUENCE [LARGE SCALE GENOMIC DNA]</scope>
</reference>
<dbReference type="EMBL" id="AMZH03012881">
    <property type="protein sequence ID" value="RRT50230.1"/>
    <property type="molecule type" value="Genomic_DNA"/>
</dbReference>
<dbReference type="AlphaFoldDB" id="A0A426YEZ7"/>
<feature type="compositionally biased region" description="Basic residues" evidence="1">
    <location>
        <begin position="165"/>
        <end position="174"/>
    </location>
</feature>
<evidence type="ECO:0000313" key="3">
    <source>
        <dbReference type="Proteomes" id="UP000287651"/>
    </source>
</evidence>
<organism evidence="2 3">
    <name type="scientific">Ensete ventricosum</name>
    <name type="common">Abyssinian banana</name>
    <name type="synonym">Musa ensete</name>
    <dbReference type="NCBI Taxonomy" id="4639"/>
    <lineage>
        <taxon>Eukaryota</taxon>
        <taxon>Viridiplantae</taxon>
        <taxon>Streptophyta</taxon>
        <taxon>Embryophyta</taxon>
        <taxon>Tracheophyta</taxon>
        <taxon>Spermatophyta</taxon>
        <taxon>Magnoliopsida</taxon>
        <taxon>Liliopsida</taxon>
        <taxon>Zingiberales</taxon>
        <taxon>Musaceae</taxon>
        <taxon>Ensete</taxon>
    </lineage>
</organism>
<evidence type="ECO:0000313" key="2">
    <source>
        <dbReference type="EMBL" id="RRT50230.1"/>
    </source>
</evidence>
<sequence>MSTKSLGLRVEADWSGQCGAWSGVVRAVGLPRWTCNLRVDVSRLISRDNVATNVVLDPVWSVEGPSGAAEAVDPRAQVVGLDRLNSCSCFAYMFNLMKVKKLAGHAASRLIPLPTTEVPVKAIGECPAHGGKKHLDGGGSAPPRKKTKIKVSKTLRRVAHEGTSKKAHRRKGKRANGGDEIP</sequence>
<name>A0A426YEZ7_ENSVE</name>
<proteinExistence type="predicted"/>
<comment type="caution">
    <text evidence="2">The sequence shown here is derived from an EMBL/GenBank/DDBJ whole genome shotgun (WGS) entry which is preliminary data.</text>
</comment>